<reference evidence="3 4" key="1">
    <citation type="journal article" date="2021" name="BMC Biol.">
        <title>Horizontally acquired antibacterial genes associated with adaptive radiation of ladybird beetles.</title>
        <authorList>
            <person name="Li H.S."/>
            <person name="Tang X.F."/>
            <person name="Huang Y.H."/>
            <person name="Xu Z.Y."/>
            <person name="Chen M.L."/>
            <person name="Du X.Y."/>
            <person name="Qiu B.Y."/>
            <person name="Chen P.T."/>
            <person name="Zhang W."/>
            <person name="Slipinski A."/>
            <person name="Escalona H.E."/>
            <person name="Waterhouse R.M."/>
            <person name="Zwick A."/>
            <person name="Pang H."/>
        </authorList>
    </citation>
    <scope>NUCLEOTIDE SEQUENCE [LARGE SCALE GENOMIC DNA]</scope>
    <source>
        <strain evidence="3">SYSU2018</strain>
    </source>
</reference>
<evidence type="ECO:0000313" key="4">
    <source>
        <dbReference type="Proteomes" id="UP001516400"/>
    </source>
</evidence>
<dbReference type="InterPro" id="IPR026983">
    <property type="entry name" value="DHC"/>
</dbReference>
<evidence type="ECO:0000259" key="2">
    <source>
        <dbReference type="Pfam" id="PF12780"/>
    </source>
</evidence>
<feature type="domain" description="Dynein heavy chain AAA module D4" evidence="2">
    <location>
        <begin position="1"/>
        <end position="37"/>
    </location>
</feature>
<dbReference type="Pfam" id="PF12780">
    <property type="entry name" value="AAA_8"/>
    <property type="match status" value="1"/>
</dbReference>
<dbReference type="Proteomes" id="UP001516400">
    <property type="component" value="Unassembled WGS sequence"/>
</dbReference>
<dbReference type="Gene3D" id="1.10.287.2610">
    <property type="match status" value="1"/>
</dbReference>
<sequence>MHASVVEASELYRQELSRYNYVTPTSYLELLSSYSHLINIRKNALLEGTSRLRIGLEKLQNTSEEVKVLQDNLTVMKPALEKAAIEANIMIEKIAEDTKIAEETKTVVEREEFEATKKALATEEIAEDARRDLEINEDSIFLQRQEDDPVTWSGQKKRKRRALEIFRNKSGGIHIWQIHLISYNYEITD</sequence>
<proteinExistence type="inferred from homology"/>
<accession>A0ABD2MJB4</accession>
<comment type="caution">
    <text evidence="3">The sequence shown here is derived from an EMBL/GenBank/DDBJ whole genome shotgun (WGS) entry which is preliminary data.</text>
</comment>
<dbReference type="AlphaFoldDB" id="A0ABD2MJB4"/>
<organism evidence="3 4">
    <name type="scientific">Cryptolaemus montrouzieri</name>
    <dbReference type="NCBI Taxonomy" id="559131"/>
    <lineage>
        <taxon>Eukaryota</taxon>
        <taxon>Metazoa</taxon>
        <taxon>Ecdysozoa</taxon>
        <taxon>Arthropoda</taxon>
        <taxon>Hexapoda</taxon>
        <taxon>Insecta</taxon>
        <taxon>Pterygota</taxon>
        <taxon>Neoptera</taxon>
        <taxon>Endopterygota</taxon>
        <taxon>Coleoptera</taxon>
        <taxon>Polyphaga</taxon>
        <taxon>Cucujiformia</taxon>
        <taxon>Coccinelloidea</taxon>
        <taxon>Coccinellidae</taxon>
        <taxon>Scymninae</taxon>
        <taxon>Scymnini</taxon>
        <taxon>Cryptolaemus</taxon>
    </lineage>
</organism>
<dbReference type="PANTHER" id="PTHR22878">
    <property type="entry name" value="DYNEIN HEAVY CHAIN 6, AXONEMAL-LIKE-RELATED"/>
    <property type="match status" value="1"/>
</dbReference>
<dbReference type="InterPro" id="IPR024317">
    <property type="entry name" value="Dynein_heavy_chain_D4_dom"/>
</dbReference>
<gene>
    <name evidence="3" type="ORF">HHI36_010622</name>
</gene>
<keyword evidence="4" id="KW-1185">Reference proteome</keyword>
<dbReference type="PANTHER" id="PTHR22878:SF73">
    <property type="entry name" value="DYNEIN AXONEMAL HEAVY CHAIN 1"/>
    <property type="match status" value="1"/>
</dbReference>
<name>A0ABD2MJB4_9CUCU</name>
<dbReference type="EMBL" id="JABFTP020000001">
    <property type="protein sequence ID" value="KAL3266450.1"/>
    <property type="molecule type" value="Genomic_DNA"/>
</dbReference>
<evidence type="ECO:0000313" key="3">
    <source>
        <dbReference type="EMBL" id="KAL3266450.1"/>
    </source>
</evidence>
<comment type="similarity">
    <text evidence="1">Belongs to the dynein heavy chain family.</text>
</comment>
<protein>
    <recommendedName>
        <fullName evidence="2">Dynein heavy chain AAA module D4 domain-containing protein</fullName>
    </recommendedName>
</protein>
<evidence type="ECO:0000256" key="1">
    <source>
        <dbReference type="ARBA" id="ARBA00008887"/>
    </source>
</evidence>